<reference evidence="3 4" key="1">
    <citation type="submission" date="2023-11" db="EMBL/GenBank/DDBJ databases">
        <title>An acidophilic fungus is an integral part of prey digestion in a carnivorous sundew plant.</title>
        <authorList>
            <person name="Tsai I.J."/>
        </authorList>
    </citation>
    <scope>NUCLEOTIDE SEQUENCE [LARGE SCALE GENOMIC DNA]</scope>
    <source>
        <strain evidence="3">169a</strain>
    </source>
</reference>
<dbReference type="Pfam" id="PF01504">
    <property type="entry name" value="PIP5K"/>
    <property type="match status" value="1"/>
</dbReference>
<dbReference type="Gene3D" id="3.30.800.10">
    <property type="entry name" value="Phosphatidylinositol Phosphate Kinase II Beta"/>
    <property type="match status" value="1"/>
</dbReference>
<dbReference type="SUPFAM" id="SSF56104">
    <property type="entry name" value="SAICAR synthase-like"/>
    <property type="match status" value="1"/>
</dbReference>
<dbReference type="InterPro" id="IPR023610">
    <property type="entry name" value="PInositol-4/5-P-5/4-kinase"/>
</dbReference>
<dbReference type="InterPro" id="IPR002498">
    <property type="entry name" value="PInositol-4-P-4/5-kinase_core"/>
</dbReference>
<keyword evidence="1" id="KW-0547">Nucleotide-binding</keyword>
<dbReference type="Proteomes" id="UP001303373">
    <property type="component" value="Chromosome 1"/>
</dbReference>
<dbReference type="EMBL" id="CP138580">
    <property type="protein sequence ID" value="WPG97778.1"/>
    <property type="molecule type" value="Genomic_DNA"/>
</dbReference>
<dbReference type="InterPro" id="IPR027483">
    <property type="entry name" value="PInositol-4-P-4/5-kinase_C_sf"/>
</dbReference>
<dbReference type="GO" id="GO:0016308">
    <property type="term" value="F:1-phosphatidylinositol-4-phosphate 5-kinase activity"/>
    <property type="evidence" value="ECO:0007669"/>
    <property type="project" value="TreeGrafter"/>
</dbReference>
<accession>A0AAQ3R508</accession>
<evidence type="ECO:0000313" key="3">
    <source>
        <dbReference type="EMBL" id="WPG97778.1"/>
    </source>
</evidence>
<dbReference type="GO" id="GO:0046854">
    <property type="term" value="P:phosphatidylinositol phosphate biosynthetic process"/>
    <property type="evidence" value="ECO:0007669"/>
    <property type="project" value="TreeGrafter"/>
</dbReference>
<evidence type="ECO:0000313" key="4">
    <source>
        <dbReference type="Proteomes" id="UP001303373"/>
    </source>
</evidence>
<dbReference type="AlphaFoldDB" id="A0AAQ3R508"/>
<dbReference type="GO" id="GO:0005524">
    <property type="term" value="F:ATP binding"/>
    <property type="evidence" value="ECO:0007669"/>
    <property type="project" value="UniProtKB-UniRule"/>
</dbReference>
<dbReference type="InterPro" id="IPR027484">
    <property type="entry name" value="PInositol-4-P-5-kinase_N"/>
</dbReference>
<gene>
    <name evidence="3" type="ORF">R9X50_00055900</name>
</gene>
<evidence type="ECO:0000256" key="1">
    <source>
        <dbReference type="PROSITE-ProRule" id="PRU00781"/>
    </source>
</evidence>
<dbReference type="PROSITE" id="PS51455">
    <property type="entry name" value="PIPK"/>
    <property type="match status" value="1"/>
</dbReference>
<keyword evidence="4" id="KW-1185">Reference proteome</keyword>
<sequence length="344" mass="39235">MAPRRQRQIAKSITQSILNSDRKTSFLDRLRAYFHIYTLRYTCVSESTFQSLRATWHVDEESYRQSFQGPNALSTIGDMGYSGSTFFATRNGAWLVKSIPRRFESSFFRDELLQPYVEYVADNPETVLIRIVEFLQGSQISIGLVLGLVPAHQIVMENLRREENERTPAEGEKWESWDLKPMSYFYPERDVAGGALSSKATKSKLADEFNDKLILSRDQAEHFKGQLEKDTALLAKHNAVDYSLFLVRMPASMAPSQGTTETWRNGVHTADGKYVYRAAILDFFWAKHTIHAKAMTGLIKSYNIVDARGPMSVTTEAPEYRERFLKMCRDFIEVSNGGGSFPSE</sequence>
<organism evidence="3 4">
    <name type="scientific">Acrodontium crateriforme</name>
    <dbReference type="NCBI Taxonomy" id="150365"/>
    <lineage>
        <taxon>Eukaryota</taxon>
        <taxon>Fungi</taxon>
        <taxon>Dikarya</taxon>
        <taxon>Ascomycota</taxon>
        <taxon>Pezizomycotina</taxon>
        <taxon>Dothideomycetes</taxon>
        <taxon>Dothideomycetidae</taxon>
        <taxon>Mycosphaerellales</taxon>
        <taxon>Teratosphaeriaceae</taxon>
        <taxon>Acrodontium</taxon>
    </lineage>
</organism>
<keyword evidence="1" id="KW-0808">Transferase</keyword>
<keyword evidence="1" id="KW-0067">ATP-binding</keyword>
<name>A0AAQ3R508_9PEZI</name>
<evidence type="ECO:0000259" key="2">
    <source>
        <dbReference type="PROSITE" id="PS51455"/>
    </source>
</evidence>
<proteinExistence type="predicted"/>
<dbReference type="PANTHER" id="PTHR23086:SF126">
    <property type="entry name" value="PIPK DOMAIN-CONTAINING PROTEIN"/>
    <property type="match status" value="1"/>
</dbReference>
<protein>
    <submittedName>
        <fullName evidence="3">Phosphatidylinositol phosphate kinase</fullName>
    </submittedName>
</protein>
<dbReference type="Gene3D" id="3.30.810.10">
    <property type="entry name" value="2-Layer Sandwich"/>
    <property type="match status" value="1"/>
</dbReference>
<dbReference type="GO" id="GO:0005886">
    <property type="term" value="C:plasma membrane"/>
    <property type="evidence" value="ECO:0007669"/>
    <property type="project" value="TreeGrafter"/>
</dbReference>
<feature type="domain" description="PIPK" evidence="2">
    <location>
        <begin position="1"/>
        <end position="332"/>
    </location>
</feature>
<dbReference type="PANTHER" id="PTHR23086">
    <property type="entry name" value="PHOSPHATIDYLINOSITOL-4-PHOSPHATE 5-KINASE"/>
    <property type="match status" value="1"/>
</dbReference>
<dbReference type="SMART" id="SM00330">
    <property type="entry name" value="PIPKc"/>
    <property type="match status" value="1"/>
</dbReference>
<keyword evidence="1 3" id="KW-0418">Kinase</keyword>